<keyword evidence="10" id="KW-0539">Nucleus</keyword>
<reference evidence="12 13" key="2">
    <citation type="journal article" date="2019" name="G3 (Bethesda)">
        <title>Hybrid Assembly of the Genome of the Entomopathogenic Nematode Steinernema carpocapsae Identifies the X-Chromosome.</title>
        <authorList>
            <person name="Serra L."/>
            <person name="Macchietto M."/>
            <person name="Macias-Munoz A."/>
            <person name="McGill C.J."/>
            <person name="Rodriguez I.M."/>
            <person name="Rodriguez B."/>
            <person name="Murad R."/>
            <person name="Mortazavi A."/>
        </authorList>
    </citation>
    <scope>NUCLEOTIDE SEQUENCE [LARGE SCALE GENOMIC DNA]</scope>
    <source>
        <strain evidence="12 13">ALL</strain>
    </source>
</reference>
<dbReference type="GO" id="GO:0046872">
    <property type="term" value="F:metal ion binding"/>
    <property type="evidence" value="ECO:0007669"/>
    <property type="project" value="UniProtKB-KW"/>
</dbReference>
<protein>
    <recommendedName>
        <fullName evidence="11">Inositol polyphosphate-related phosphatase domain-containing protein</fullName>
    </recommendedName>
</protein>
<comment type="subcellular location">
    <subcellularLocation>
        <location evidence="3">Nucleus</location>
    </subcellularLocation>
</comment>
<keyword evidence="7" id="KW-0378">Hydrolase</keyword>
<keyword evidence="5" id="KW-0479">Metal-binding</keyword>
<evidence type="ECO:0000256" key="8">
    <source>
        <dbReference type="ARBA" id="ARBA00022842"/>
    </source>
</evidence>
<reference evidence="12 13" key="1">
    <citation type="journal article" date="2015" name="Genome Biol.">
        <title>Comparative genomics of Steinernema reveals deeply conserved gene regulatory networks.</title>
        <authorList>
            <person name="Dillman A.R."/>
            <person name="Macchietto M."/>
            <person name="Porter C.F."/>
            <person name="Rogers A."/>
            <person name="Williams B."/>
            <person name="Antoshechkin I."/>
            <person name="Lee M.M."/>
            <person name="Goodwin Z."/>
            <person name="Lu X."/>
            <person name="Lewis E.E."/>
            <person name="Goodrich-Blair H."/>
            <person name="Stock S.P."/>
            <person name="Adams B.J."/>
            <person name="Sternberg P.W."/>
            <person name="Mortazavi A."/>
        </authorList>
    </citation>
    <scope>NUCLEOTIDE SEQUENCE [LARGE SCALE GENOMIC DNA]</scope>
    <source>
        <strain evidence="12 13">ALL</strain>
    </source>
</reference>
<evidence type="ECO:0000256" key="7">
    <source>
        <dbReference type="ARBA" id="ARBA00022801"/>
    </source>
</evidence>
<evidence type="ECO:0000313" key="13">
    <source>
        <dbReference type="Proteomes" id="UP000298663"/>
    </source>
</evidence>
<dbReference type="Pfam" id="PF22669">
    <property type="entry name" value="Exo_endo_phos2"/>
    <property type="match status" value="1"/>
</dbReference>
<dbReference type="GO" id="GO:0004518">
    <property type="term" value="F:nuclease activity"/>
    <property type="evidence" value="ECO:0007669"/>
    <property type="project" value="UniProtKB-KW"/>
</dbReference>
<keyword evidence="6" id="KW-0227">DNA damage</keyword>
<evidence type="ECO:0000259" key="11">
    <source>
        <dbReference type="Pfam" id="PF22669"/>
    </source>
</evidence>
<dbReference type="STRING" id="34508.A0A4U5NJA6"/>
<dbReference type="GO" id="GO:0016791">
    <property type="term" value="F:phosphatase activity"/>
    <property type="evidence" value="ECO:0007669"/>
    <property type="project" value="InterPro"/>
</dbReference>
<gene>
    <name evidence="12" type="ORF">L596_016562</name>
</gene>
<dbReference type="GO" id="GO:0006302">
    <property type="term" value="P:double-strand break repair"/>
    <property type="evidence" value="ECO:0007669"/>
    <property type="project" value="TreeGrafter"/>
</dbReference>
<dbReference type="InterPro" id="IPR036691">
    <property type="entry name" value="Endo/exonu/phosph_ase_sf"/>
</dbReference>
<dbReference type="InterPro" id="IPR000300">
    <property type="entry name" value="IPPc"/>
</dbReference>
<sequence length="215" mass="24064">MLQEVVPSTLALLQEALGETYHVIAENSNFSYFTAVLINKNIVVESQSFRCFDNSKQGRGLQIVECSYNGIPLKIVNCHLESLGDNSAQRKAQFKELMETVKTLKDKNPESVVIGGGDLNIREKEVSRIPNGIKDAWIAAGSDAEKRWTWDTQKNDNKSLRSRLFRRSAGPSRVQPSRPGATFRWYVPQRPLGPALSLLSPLETKRAKAVSQLIH</sequence>
<dbReference type="PANTHER" id="PTHR15822:SF4">
    <property type="entry name" value="TYROSYL-DNA PHOSPHODIESTERASE 2"/>
    <property type="match status" value="1"/>
</dbReference>
<dbReference type="Gene3D" id="3.60.10.10">
    <property type="entry name" value="Endonuclease/exonuclease/phosphatase"/>
    <property type="match status" value="1"/>
</dbReference>
<evidence type="ECO:0000256" key="9">
    <source>
        <dbReference type="ARBA" id="ARBA00023204"/>
    </source>
</evidence>
<dbReference type="InterPro" id="IPR051547">
    <property type="entry name" value="TDP2-like"/>
</dbReference>
<organism evidence="12 13">
    <name type="scientific">Steinernema carpocapsae</name>
    <name type="common">Entomopathogenic nematode</name>
    <dbReference type="NCBI Taxonomy" id="34508"/>
    <lineage>
        <taxon>Eukaryota</taxon>
        <taxon>Metazoa</taxon>
        <taxon>Ecdysozoa</taxon>
        <taxon>Nematoda</taxon>
        <taxon>Chromadorea</taxon>
        <taxon>Rhabditida</taxon>
        <taxon>Tylenchina</taxon>
        <taxon>Panagrolaimomorpha</taxon>
        <taxon>Strongyloidoidea</taxon>
        <taxon>Steinernematidae</taxon>
        <taxon>Steinernema</taxon>
    </lineage>
</organism>
<evidence type="ECO:0000256" key="1">
    <source>
        <dbReference type="ARBA" id="ARBA00001936"/>
    </source>
</evidence>
<dbReference type="GO" id="GO:0046856">
    <property type="term" value="P:phosphatidylinositol dephosphorylation"/>
    <property type="evidence" value="ECO:0007669"/>
    <property type="project" value="InterPro"/>
</dbReference>
<dbReference type="AlphaFoldDB" id="A0A4U5NJA6"/>
<dbReference type="PANTHER" id="PTHR15822">
    <property type="entry name" value="TRAF AND TNF RECEPTOR-ASSOCIATED PROTEIN"/>
    <property type="match status" value="1"/>
</dbReference>
<proteinExistence type="predicted"/>
<keyword evidence="4" id="KW-0540">Nuclease</keyword>
<dbReference type="GO" id="GO:0016605">
    <property type="term" value="C:PML body"/>
    <property type="evidence" value="ECO:0007669"/>
    <property type="project" value="TreeGrafter"/>
</dbReference>
<evidence type="ECO:0000256" key="2">
    <source>
        <dbReference type="ARBA" id="ARBA00001946"/>
    </source>
</evidence>
<dbReference type="Proteomes" id="UP000298663">
    <property type="component" value="Unassembled WGS sequence"/>
</dbReference>
<dbReference type="GO" id="GO:0070260">
    <property type="term" value="F:5'-tyrosyl-DNA phosphodiesterase activity"/>
    <property type="evidence" value="ECO:0007669"/>
    <property type="project" value="TreeGrafter"/>
</dbReference>
<evidence type="ECO:0000256" key="3">
    <source>
        <dbReference type="ARBA" id="ARBA00004123"/>
    </source>
</evidence>
<dbReference type="GO" id="GO:0003697">
    <property type="term" value="F:single-stranded DNA binding"/>
    <property type="evidence" value="ECO:0007669"/>
    <property type="project" value="TreeGrafter"/>
</dbReference>
<keyword evidence="13" id="KW-1185">Reference proteome</keyword>
<accession>A0A4U5NJA6</accession>
<evidence type="ECO:0000256" key="6">
    <source>
        <dbReference type="ARBA" id="ARBA00022763"/>
    </source>
</evidence>
<keyword evidence="9" id="KW-0234">DNA repair</keyword>
<evidence type="ECO:0000313" key="12">
    <source>
        <dbReference type="EMBL" id="TKR82890.1"/>
    </source>
</evidence>
<evidence type="ECO:0000256" key="4">
    <source>
        <dbReference type="ARBA" id="ARBA00022722"/>
    </source>
</evidence>
<dbReference type="OrthoDB" id="9975959at2759"/>
<feature type="domain" description="Inositol polyphosphate-related phosphatase" evidence="11">
    <location>
        <begin position="13"/>
        <end position="125"/>
    </location>
</feature>
<keyword evidence="8" id="KW-0460">Magnesium</keyword>
<evidence type="ECO:0000256" key="10">
    <source>
        <dbReference type="ARBA" id="ARBA00023242"/>
    </source>
</evidence>
<comment type="caution">
    <text evidence="12">The sequence shown here is derived from an EMBL/GenBank/DDBJ whole genome shotgun (WGS) entry which is preliminary data.</text>
</comment>
<evidence type="ECO:0000256" key="5">
    <source>
        <dbReference type="ARBA" id="ARBA00022723"/>
    </source>
</evidence>
<comment type="cofactor">
    <cofactor evidence="2">
        <name>Mg(2+)</name>
        <dbReference type="ChEBI" id="CHEBI:18420"/>
    </cofactor>
</comment>
<name>A0A4U5NJA6_STECR</name>
<dbReference type="EMBL" id="AZBU02000004">
    <property type="protein sequence ID" value="TKR82890.1"/>
    <property type="molecule type" value="Genomic_DNA"/>
</dbReference>
<dbReference type="SUPFAM" id="SSF56219">
    <property type="entry name" value="DNase I-like"/>
    <property type="match status" value="1"/>
</dbReference>
<dbReference type="GO" id="GO:0005737">
    <property type="term" value="C:cytoplasm"/>
    <property type="evidence" value="ECO:0007669"/>
    <property type="project" value="TreeGrafter"/>
</dbReference>
<comment type="cofactor">
    <cofactor evidence="1">
        <name>Mn(2+)</name>
        <dbReference type="ChEBI" id="CHEBI:29035"/>
    </cofactor>
</comment>